<accession>A0A9X9HZW3</accession>
<evidence type="ECO:0000313" key="2">
    <source>
        <dbReference type="Proteomes" id="UP001057305"/>
    </source>
</evidence>
<dbReference type="Proteomes" id="UP001057305">
    <property type="component" value="Chromosome"/>
</dbReference>
<proteinExistence type="predicted"/>
<dbReference type="EMBL" id="CP073116">
    <property type="protein sequence ID" value="UTG72953.1"/>
    <property type="molecule type" value="Genomic_DNA"/>
</dbReference>
<sequence length="84" mass="9488">MIAKGMAQRIGASGRQTVLAVFVGGFGLDCYGRNISDDLEKGVRSFEKQKPQHPMLWRFHANCGLLSLYLMMRSNLVLKREQCL</sequence>
<evidence type="ECO:0000313" key="1">
    <source>
        <dbReference type="EMBL" id="UTG72953.1"/>
    </source>
</evidence>
<reference evidence="1" key="1">
    <citation type="submission" date="2021-04" db="EMBL/GenBank/DDBJ databases">
        <title>Characterizing Neisseria spp. as novel respiratory pathobionts in bronchiectasis.</title>
        <authorList>
            <person name="Li L."/>
            <person name="Mac Aogain M."/>
            <person name="Xu T."/>
            <person name="Jaggi T.K."/>
            <person name="Chan L.Y."/>
            <person name="Keir H.R."/>
            <person name="Dicker A.J."/>
            <person name="Qu J."/>
            <person name="Liu Y."/>
            <person name="Chen H.S."/>
            <person name="Koh M.S."/>
            <person name="Ong T.H."/>
            <person name="Lim A.Y.H."/>
            <person name="Abisheganaden J."/>
            <person name="Low T.B."/>
            <person name="Oliver B.G."/>
            <person name="Tan N.S."/>
            <person name="Fang M."/>
            <person name="Chalmers J.D."/>
            <person name="Chotirmall S.H."/>
        </authorList>
    </citation>
    <scope>NUCLEOTIDE SEQUENCE</scope>
    <source>
        <strain evidence="1">TT0073</strain>
    </source>
</reference>
<protein>
    <submittedName>
        <fullName evidence="1">Glutaredoxin</fullName>
    </submittedName>
</protein>
<name>A0A9X9HZW3_NEISU</name>
<gene>
    <name evidence="1" type="ORF">KCG56_03995</name>
</gene>
<organism evidence="1 2">
    <name type="scientific">Neisseria subflava</name>
    <dbReference type="NCBI Taxonomy" id="28449"/>
    <lineage>
        <taxon>Bacteria</taxon>
        <taxon>Pseudomonadati</taxon>
        <taxon>Pseudomonadota</taxon>
        <taxon>Betaproteobacteria</taxon>
        <taxon>Neisseriales</taxon>
        <taxon>Neisseriaceae</taxon>
        <taxon>Neisseria</taxon>
    </lineage>
</organism>
<dbReference type="AlphaFoldDB" id="A0A9X9HZW3"/>